<dbReference type="GeneTree" id="ENSGT00390000015769"/>
<evidence type="ECO:0000313" key="2">
    <source>
        <dbReference type="Proteomes" id="UP000694580"/>
    </source>
</evidence>
<reference evidence="1" key="3">
    <citation type="submission" date="2025-09" db="UniProtKB">
        <authorList>
            <consortium name="Ensembl"/>
        </authorList>
    </citation>
    <scope>IDENTIFICATION</scope>
</reference>
<keyword evidence="2" id="KW-1185">Reference proteome</keyword>
<reference evidence="1 2" key="1">
    <citation type="submission" date="2020-06" db="EMBL/GenBank/DDBJ databases">
        <authorList>
            <consortium name="Wellcome Sanger Institute Data Sharing"/>
        </authorList>
    </citation>
    <scope>NUCLEOTIDE SEQUENCE [LARGE SCALE GENOMIC DNA]</scope>
</reference>
<dbReference type="PANTHER" id="PTHR36690:SF1">
    <property type="entry name" value="PROTEIN FAM237B"/>
    <property type="match status" value="1"/>
</dbReference>
<evidence type="ECO:0000313" key="1">
    <source>
        <dbReference type="Ensembl" id="ENSDCDP00010012016.1"/>
    </source>
</evidence>
<proteinExistence type="predicted"/>
<reference evidence="1" key="2">
    <citation type="submission" date="2025-08" db="UniProtKB">
        <authorList>
            <consortium name="Ensembl"/>
        </authorList>
    </citation>
    <scope>IDENTIFICATION</scope>
</reference>
<dbReference type="Proteomes" id="UP000694580">
    <property type="component" value="Chromosome 4"/>
</dbReference>
<protein>
    <submittedName>
        <fullName evidence="1">Uncharacterized protein</fullName>
    </submittedName>
</protein>
<dbReference type="AlphaFoldDB" id="A0AAY4AX60"/>
<name>A0AAY4AX60_9TELE</name>
<organism evidence="1 2">
    <name type="scientific">Denticeps clupeoides</name>
    <name type="common">denticle herring</name>
    <dbReference type="NCBI Taxonomy" id="299321"/>
    <lineage>
        <taxon>Eukaryota</taxon>
        <taxon>Metazoa</taxon>
        <taxon>Chordata</taxon>
        <taxon>Craniata</taxon>
        <taxon>Vertebrata</taxon>
        <taxon>Euteleostomi</taxon>
        <taxon>Actinopterygii</taxon>
        <taxon>Neopterygii</taxon>
        <taxon>Teleostei</taxon>
        <taxon>Clupei</taxon>
        <taxon>Clupeiformes</taxon>
        <taxon>Denticipitoidei</taxon>
        <taxon>Denticipitidae</taxon>
        <taxon>Denticeps</taxon>
    </lineage>
</organism>
<dbReference type="PANTHER" id="PTHR36690">
    <property type="entry name" value="PROTEIN FAM237A"/>
    <property type="match status" value="1"/>
</dbReference>
<accession>A0AAY4AX60</accession>
<dbReference type="Ensembl" id="ENSDCDT00010012598.1">
    <property type="protein sequence ID" value="ENSDCDP00010012016.1"/>
    <property type="gene ID" value="ENSDCDG00010005355.1"/>
</dbReference>
<dbReference type="InterPro" id="IPR040439">
    <property type="entry name" value="FAM237A/B"/>
</dbReference>
<sequence>KKTTTMYKDVVLLGCIETGKPQLISISYLGEMNRECWDAASLTVIRSRKLRLGESVDELWDFMTYLRTQPQETHHELFMELAQFFWERYVDCVLARAHGLGKLVVSSSTRKTHRKLCSCTLQFRKLRWVPSR</sequence>